<dbReference type="EMBL" id="FQZF01000021">
    <property type="protein sequence ID" value="SHJ80443.1"/>
    <property type="molecule type" value="Genomic_DNA"/>
</dbReference>
<evidence type="ECO:0000313" key="2">
    <source>
        <dbReference type="Proteomes" id="UP000184387"/>
    </source>
</evidence>
<dbReference type="AlphaFoldDB" id="A0A1M6MAV8"/>
<proteinExistence type="predicted"/>
<dbReference type="RefSeq" id="WP_073136879.1">
    <property type="nucleotide sequence ID" value="NZ_FQZF01000021.1"/>
</dbReference>
<dbReference type="OrthoDB" id="7273669at2"/>
<keyword evidence="2" id="KW-1185">Reference proteome</keyword>
<organism evidence="1 2">
    <name type="scientific">Muricoccus roseus</name>
    <dbReference type="NCBI Taxonomy" id="198092"/>
    <lineage>
        <taxon>Bacteria</taxon>
        <taxon>Pseudomonadati</taxon>
        <taxon>Pseudomonadota</taxon>
        <taxon>Alphaproteobacteria</taxon>
        <taxon>Acetobacterales</taxon>
        <taxon>Roseomonadaceae</taxon>
        <taxon>Muricoccus</taxon>
    </lineage>
</organism>
<reference evidence="1 2" key="1">
    <citation type="submission" date="2016-11" db="EMBL/GenBank/DDBJ databases">
        <authorList>
            <person name="Jaros S."/>
            <person name="Januszkiewicz K."/>
            <person name="Wedrychowicz H."/>
        </authorList>
    </citation>
    <scope>NUCLEOTIDE SEQUENCE [LARGE SCALE GENOMIC DNA]</scope>
    <source>
        <strain evidence="1 2">DSM 14916</strain>
    </source>
</reference>
<evidence type="ECO:0000313" key="1">
    <source>
        <dbReference type="EMBL" id="SHJ80443.1"/>
    </source>
</evidence>
<dbReference type="Proteomes" id="UP000184387">
    <property type="component" value="Unassembled WGS sequence"/>
</dbReference>
<sequence>MDLDAEELFVIAALRAWVAPLQAPGAPHPDWREIMRLAIAPAAAATAFDMLMTIIAHGARRSLDVRSPPCPSLGEAEVGLLALVAALQAGGTAAATEVLRDWLWDEAVPGALRAAEHFAALTAEAGLQLPSPDLVAGAGRRGHAPRPTLH</sequence>
<accession>A0A1M6MAV8</accession>
<protein>
    <submittedName>
        <fullName evidence="1">Uncharacterized protein</fullName>
    </submittedName>
</protein>
<gene>
    <name evidence="1" type="ORF">SAMN02745194_03406</name>
</gene>
<name>A0A1M6MAV8_9PROT</name>